<comment type="caution">
    <text evidence="2">The sequence shown here is derived from an EMBL/GenBank/DDBJ whole genome shotgun (WGS) entry which is preliminary data.</text>
</comment>
<reference evidence="2 3" key="1">
    <citation type="submission" date="2024-01" db="EMBL/GenBank/DDBJ databases">
        <title>The genomes of 5 underutilized Papilionoideae crops provide insights into root nodulation and disease resistanc.</title>
        <authorList>
            <person name="Yuan L."/>
        </authorList>
    </citation>
    <scope>NUCLEOTIDE SEQUENCE [LARGE SCALE GENOMIC DNA]</scope>
    <source>
        <strain evidence="2">ZHUSHIDOU_FW_LH</strain>
        <tissue evidence="2">Leaf</tissue>
    </source>
</reference>
<evidence type="ECO:0000313" key="3">
    <source>
        <dbReference type="Proteomes" id="UP001372338"/>
    </source>
</evidence>
<feature type="compositionally biased region" description="Basic and acidic residues" evidence="1">
    <location>
        <begin position="70"/>
        <end position="90"/>
    </location>
</feature>
<feature type="compositionally biased region" description="Basic and acidic residues" evidence="1">
    <location>
        <begin position="98"/>
        <end position="108"/>
    </location>
</feature>
<sequence>MARKRGRPPKSPLSSSKATNSASKGTTSRTDDALPIDFEALDDLDLDNLSPKKQSQLLMLLDELKAKIKGKSANEEFTAKSQELSKEKSPETIILSDQNKDSSPKEIGTDLQNPTKRASGCEGQSHVSHLQEVVSAKEAS</sequence>
<dbReference type="AlphaFoldDB" id="A0AAN9FBF8"/>
<proteinExistence type="predicted"/>
<evidence type="ECO:0000313" key="2">
    <source>
        <dbReference type="EMBL" id="KAK7273347.1"/>
    </source>
</evidence>
<feature type="region of interest" description="Disordered" evidence="1">
    <location>
        <begin position="1"/>
        <end position="35"/>
    </location>
</feature>
<accession>A0AAN9FBF8</accession>
<name>A0AAN9FBF8_CROPI</name>
<evidence type="ECO:0000256" key="1">
    <source>
        <dbReference type="SAM" id="MobiDB-lite"/>
    </source>
</evidence>
<gene>
    <name evidence="2" type="ORF">RIF29_14396</name>
</gene>
<organism evidence="2 3">
    <name type="scientific">Crotalaria pallida</name>
    <name type="common">Smooth rattlebox</name>
    <name type="synonym">Crotalaria striata</name>
    <dbReference type="NCBI Taxonomy" id="3830"/>
    <lineage>
        <taxon>Eukaryota</taxon>
        <taxon>Viridiplantae</taxon>
        <taxon>Streptophyta</taxon>
        <taxon>Embryophyta</taxon>
        <taxon>Tracheophyta</taxon>
        <taxon>Spermatophyta</taxon>
        <taxon>Magnoliopsida</taxon>
        <taxon>eudicotyledons</taxon>
        <taxon>Gunneridae</taxon>
        <taxon>Pentapetalae</taxon>
        <taxon>rosids</taxon>
        <taxon>fabids</taxon>
        <taxon>Fabales</taxon>
        <taxon>Fabaceae</taxon>
        <taxon>Papilionoideae</taxon>
        <taxon>50 kb inversion clade</taxon>
        <taxon>genistoids sensu lato</taxon>
        <taxon>core genistoids</taxon>
        <taxon>Crotalarieae</taxon>
        <taxon>Crotalaria</taxon>
    </lineage>
</organism>
<protein>
    <submittedName>
        <fullName evidence="2">Uncharacterized protein</fullName>
    </submittedName>
</protein>
<feature type="region of interest" description="Disordered" evidence="1">
    <location>
        <begin position="70"/>
        <end position="140"/>
    </location>
</feature>
<keyword evidence="3" id="KW-1185">Reference proteome</keyword>
<dbReference type="Proteomes" id="UP001372338">
    <property type="component" value="Unassembled WGS sequence"/>
</dbReference>
<dbReference type="EMBL" id="JAYWIO010000003">
    <property type="protein sequence ID" value="KAK7273347.1"/>
    <property type="molecule type" value="Genomic_DNA"/>
</dbReference>
<feature type="compositionally biased region" description="Polar residues" evidence="1">
    <location>
        <begin position="12"/>
        <end position="28"/>
    </location>
</feature>